<proteinExistence type="predicted"/>
<organism evidence="1">
    <name type="scientific">Siphoviridae sp. ctq1q8</name>
    <dbReference type="NCBI Taxonomy" id="2826467"/>
    <lineage>
        <taxon>Viruses</taxon>
        <taxon>Duplodnaviria</taxon>
        <taxon>Heunggongvirae</taxon>
        <taxon>Uroviricota</taxon>
        <taxon>Caudoviricetes</taxon>
    </lineage>
</organism>
<name>A0A8S5MFG6_9CAUD</name>
<dbReference type="Pfam" id="PF16784">
    <property type="entry name" value="HNHc_6"/>
    <property type="match status" value="1"/>
</dbReference>
<accession>A0A8S5MFG6</accession>
<dbReference type="InterPro" id="IPR041242">
    <property type="entry name" value="HNHc_6"/>
</dbReference>
<evidence type="ECO:0000313" key="1">
    <source>
        <dbReference type="EMBL" id="DAD81085.1"/>
    </source>
</evidence>
<dbReference type="EMBL" id="BK014895">
    <property type="protein sequence ID" value="DAD81085.1"/>
    <property type="molecule type" value="Genomic_DNA"/>
</dbReference>
<reference evidence="1" key="1">
    <citation type="journal article" date="2021" name="Proc. Natl. Acad. Sci. U.S.A.">
        <title>A Catalog of Tens of Thousands of Viruses from Human Metagenomes Reveals Hidden Associations with Chronic Diseases.</title>
        <authorList>
            <person name="Tisza M.J."/>
            <person name="Buck C.B."/>
        </authorList>
    </citation>
    <scope>NUCLEOTIDE SEQUENCE</scope>
    <source>
        <strain evidence="1">Ctq1q8</strain>
    </source>
</reference>
<sequence length="216" mass="24973">MGQVVTVEIEGVRESREGTEMIVRIPGHNLADMFLTKRIRDGELRYNDGRSITNEQRKKAYATIRDMAEWTGYPPEIMKEIMKYEFMIRTGEEYFSLSDCSVDLAREFISTLIEFSLEHGIQLSDLAINRTDDIGRYLYYCIKHKRCAVCGRPGEIHHVDTIGMGNDRRRVDDSEYRKICLCRGHHTEAHTIGMSAFEEKHKVYGIVVKEVDSGEK</sequence>
<protein>
    <submittedName>
        <fullName evidence="1">HNHc nuclease</fullName>
    </submittedName>
</protein>